<dbReference type="PANTHER" id="PTHR22838">
    <property type="entry name" value="WD REPEAT PROTEIN 26-RELATED"/>
    <property type="match status" value="1"/>
</dbReference>
<dbReference type="PANTHER" id="PTHR22838:SF0">
    <property type="entry name" value="WD REPEAT-CONTAINING PROTEIN 26"/>
    <property type="match status" value="1"/>
</dbReference>
<feature type="region of interest" description="Disordered" evidence="4">
    <location>
        <begin position="160"/>
        <end position="188"/>
    </location>
</feature>
<feature type="compositionally biased region" description="Low complexity" evidence="4">
    <location>
        <begin position="168"/>
        <end position="180"/>
    </location>
</feature>
<dbReference type="SUPFAM" id="SSF50978">
    <property type="entry name" value="WD40 repeat-like"/>
    <property type="match status" value="1"/>
</dbReference>
<dbReference type="GO" id="GO:0034657">
    <property type="term" value="C:GID complex"/>
    <property type="evidence" value="ECO:0007669"/>
    <property type="project" value="TreeGrafter"/>
</dbReference>
<dbReference type="OrthoDB" id="972532at2759"/>
<sequence length="689" mass="76351">MGPPVSSNGTSNGVSDGSPSALAVNGGPYNLTPSIIEQVQSYRPSGNLAYADDKDWSATQDADFMRADSSVANIVDSSRARALQRSQPLGRRMPIDREELVRLMLQGLHDMGYHQAGEVLAKESGYTLATRAARDFEAAILGGRWAEATALLPAVGIAPAPETSVNTSEPESSRNSISSSKTKATTHEHPIDRAKYLIARQKYLEFLEAGHQKKALYVLRNELAACAADSSSLHDLSGYMMCSVNDDLYERAKWDGAAGISRRQLLERLQEDISPKIMVPQRRLATLLDQARQHQQLTCLFHDDNEPISLYTDHVCSSGSFPSVTTHVLMDHKDEVWRIEWSPDGYMLASASKDKTVVIWQLKPPSAENGQQYSISFLHHLKGHRGAVDAMAWSPDSQTLVTASDEQIFIWDVKQGRRSDVTLEDTPHKDEISAVQWLPDGSQFVVCSLDPRVVFYDRSGTITRNWSLGNMQLRDFAITPDCSRIVAATTWLRRVPVQNQLTQSSSQRPEVDVTRARRNDDSFEYGNMDRGVVVIRIDNHEVIDFTSDTKQVDVTSVKLSHDGKSVLVSCMPDELQLYSLEGRLQLTRTFVGHVHARFQMKSCFGAPRDRFVLSGSEDGYVYVWQNNNTTPIEVLSGHTASVNAVAWNPILSRKLFASCSDDGTIRIWQPPLPEGGATAPSDGDVGMEL</sequence>
<dbReference type="Gene3D" id="2.130.10.10">
    <property type="entry name" value="YVTN repeat-like/Quinoprotein amine dehydrogenase"/>
    <property type="match status" value="2"/>
</dbReference>
<evidence type="ECO:0000256" key="3">
    <source>
        <dbReference type="PROSITE-ProRule" id="PRU00221"/>
    </source>
</evidence>
<evidence type="ECO:0000256" key="4">
    <source>
        <dbReference type="SAM" id="MobiDB-lite"/>
    </source>
</evidence>
<dbReference type="InterPro" id="IPR051350">
    <property type="entry name" value="WD_repeat-ST_regulator"/>
</dbReference>
<feature type="compositionally biased region" description="Polar residues" evidence="4">
    <location>
        <begin position="1"/>
        <end position="18"/>
    </location>
</feature>
<evidence type="ECO:0000256" key="2">
    <source>
        <dbReference type="ARBA" id="ARBA00022737"/>
    </source>
</evidence>
<organism evidence="5 6">
    <name type="scientific">Cutaneotrichosporon oleaginosum</name>
    <dbReference type="NCBI Taxonomy" id="879819"/>
    <lineage>
        <taxon>Eukaryota</taxon>
        <taxon>Fungi</taxon>
        <taxon>Dikarya</taxon>
        <taxon>Basidiomycota</taxon>
        <taxon>Agaricomycotina</taxon>
        <taxon>Tremellomycetes</taxon>
        <taxon>Trichosporonales</taxon>
        <taxon>Trichosporonaceae</taxon>
        <taxon>Cutaneotrichosporon</taxon>
    </lineage>
</organism>
<proteinExistence type="predicted"/>
<feature type="region of interest" description="Disordered" evidence="4">
    <location>
        <begin position="670"/>
        <end position="689"/>
    </location>
</feature>
<reference evidence="5 6" key="1">
    <citation type="submission" date="2015-03" db="EMBL/GenBank/DDBJ databases">
        <title>Genomics and transcriptomics of the oil-accumulating basidiomycete yeast T. oleaginosus allow insights into substrate utilization and the diverse evolutionary trajectories of mating systems in fungi.</title>
        <authorList>
            <consortium name="DOE Joint Genome Institute"/>
            <person name="Kourist R."/>
            <person name="Kracht O."/>
            <person name="Bracharz F."/>
            <person name="Lipzen A."/>
            <person name="Nolan M."/>
            <person name="Ohm R."/>
            <person name="Grigoriev I."/>
            <person name="Sun S."/>
            <person name="Heitman J."/>
            <person name="Bruck T."/>
            <person name="Nowrousian M."/>
        </authorList>
    </citation>
    <scope>NUCLEOTIDE SEQUENCE [LARGE SCALE GENOMIC DNA]</scope>
    <source>
        <strain evidence="5 6">IBC0246</strain>
    </source>
</reference>
<dbReference type="CDD" id="cd00200">
    <property type="entry name" value="WD40"/>
    <property type="match status" value="1"/>
</dbReference>
<dbReference type="InterPro" id="IPR006594">
    <property type="entry name" value="LisH"/>
</dbReference>
<keyword evidence="6" id="KW-1185">Reference proteome</keyword>
<dbReference type="GO" id="GO:0043161">
    <property type="term" value="P:proteasome-mediated ubiquitin-dependent protein catabolic process"/>
    <property type="evidence" value="ECO:0007669"/>
    <property type="project" value="TreeGrafter"/>
</dbReference>
<protein>
    <submittedName>
        <fullName evidence="5">WD40 repeat-like protein</fullName>
    </submittedName>
</protein>
<dbReference type="InterPro" id="IPR001680">
    <property type="entry name" value="WD40_rpt"/>
</dbReference>
<evidence type="ECO:0000313" key="5">
    <source>
        <dbReference type="EMBL" id="KLT41803.1"/>
    </source>
</evidence>
<dbReference type="PROSITE" id="PS50896">
    <property type="entry name" value="LISH"/>
    <property type="match status" value="1"/>
</dbReference>
<feature type="region of interest" description="Disordered" evidence="4">
    <location>
        <begin position="1"/>
        <end position="27"/>
    </location>
</feature>
<keyword evidence="2" id="KW-0677">Repeat</keyword>
<dbReference type="PROSITE" id="PS50294">
    <property type="entry name" value="WD_REPEATS_REGION"/>
    <property type="match status" value="3"/>
</dbReference>
<dbReference type="Pfam" id="PF00400">
    <property type="entry name" value="WD40"/>
    <property type="match status" value="5"/>
</dbReference>
<feature type="repeat" description="WD" evidence="3">
    <location>
        <begin position="635"/>
        <end position="669"/>
    </location>
</feature>
<evidence type="ECO:0000256" key="1">
    <source>
        <dbReference type="ARBA" id="ARBA00022574"/>
    </source>
</evidence>
<dbReference type="AlphaFoldDB" id="A0A0J0XKZ2"/>
<dbReference type="RefSeq" id="XP_018278294.1">
    <property type="nucleotide sequence ID" value="XM_018423362.1"/>
</dbReference>
<accession>A0A0J0XKZ2</accession>
<keyword evidence="1 3" id="KW-0853">WD repeat</keyword>
<dbReference type="STRING" id="879819.A0A0J0XKZ2"/>
<dbReference type="Pfam" id="PF23627">
    <property type="entry name" value="LisH_WDR26"/>
    <property type="match status" value="1"/>
</dbReference>
<dbReference type="SMART" id="SM00320">
    <property type="entry name" value="WD40"/>
    <property type="match status" value="6"/>
</dbReference>
<evidence type="ECO:0000313" key="6">
    <source>
        <dbReference type="Proteomes" id="UP000053611"/>
    </source>
</evidence>
<dbReference type="InterPro" id="IPR015943">
    <property type="entry name" value="WD40/YVTN_repeat-like_dom_sf"/>
</dbReference>
<dbReference type="EMBL" id="KQ087212">
    <property type="protein sequence ID" value="KLT41803.1"/>
    <property type="molecule type" value="Genomic_DNA"/>
</dbReference>
<gene>
    <name evidence="5" type="ORF">CC85DRAFT_286040</name>
</gene>
<dbReference type="InterPro" id="IPR036322">
    <property type="entry name" value="WD40_repeat_dom_sf"/>
</dbReference>
<feature type="repeat" description="WD" evidence="3">
    <location>
        <begin position="329"/>
        <end position="363"/>
    </location>
</feature>
<dbReference type="Proteomes" id="UP000053611">
    <property type="component" value="Unassembled WGS sequence"/>
</dbReference>
<dbReference type="PROSITE" id="PS50082">
    <property type="entry name" value="WD_REPEATS_2"/>
    <property type="match status" value="3"/>
</dbReference>
<feature type="repeat" description="WD" evidence="3">
    <location>
        <begin position="381"/>
        <end position="421"/>
    </location>
</feature>
<dbReference type="GeneID" id="28983965"/>
<name>A0A0J0XKZ2_9TREE</name>